<dbReference type="CDD" id="cd06849">
    <property type="entry name" value="lipoyl_domain"/>
    <property type="match status" value="1"/>
</dbReference>
<keyword evidence="4" id="KW-1185">Reference proteome</keyword>
<protein>
    <submittedName>
        <fullName evidence="3">Lipoyl domain-containing protein</fullName>
    </submittedName>
</protein>
<dbReference type="EMBL" id="JBHTHX010000646">
    <property type="protein sequence ID" value="MFD0886564.1"/>
    <property type="molecule type" value="Genomic_DNA"/>
</dbReference>
<dbReference type="InterPro" id="IPR003016">
    <property type="entry name" value="2-oxoA_DH_lipoyl-BS"/>
</dbReference>
<proteinExistence type="predicted"/>
<dbReference type="InterPro" id="IPR011053">
    <property type="entry name" value="Single_hybrid_motif"/>
</dbReference>
<dbReference type="Proteomes" id="UP001597024">
    <property type="component" value="Unassembled WGS sequence"/>
</dbReference>
<gene>
    <name evidence="3" type="ORF">ACFQ08_18620</name>
</gene>
<evidence type="ECO:0000259" key="2">
    <source>
        <dbReference type="Pfam" id="PF00364"/>
    </source>
</evidence>
<name>A0ABW3DRW8_9ACTN</name>
<evidence type="ECO:0000313" key="4">
    <source>
        <dbReference type="Proteomes" id="UP001597024"/>
    </source>
</evidence>
<reference evidence="4" key="1">
    <citation type="journal article" date="2019" name="Int. J. Syst. Evol. Microbiol.">
        <title>The Global Catalogue of Microorganisms (GCM) 10K type strain sequencing project: providing services to taxonomists for standard genome sequencing and annotation.</title>
        <authorList>
            <consortium name="The Broad Institute Genomics Platform"/>
            <consortium name="The Broad Institute Genome Sequencing Center for Infectious Disease"/>
            <person name="Wu L."/>
            <person name="Ma J."/>
        </authorList>
    </citation>
    <scope>NUCLEOTIDE SEQUENCE [LARGE SCALE GENOMIC DNA]</scope>
    <source>
        <strain evidence="4">CCUG 62974</strain>
    </source>
</reference>
<feature type="domain" description="Lipoyl-binding" evidence="2">
    <location>
        <begin position="3"/>
        <end position="73"/>
    </location>
</feature>
<dbReference type="Pfam" id="PF00364">
    <property type="entry name" value="Biotin_lipoyl"/>
    <property type="match status" value="1"/>
</dbReference>
<dbReference type="InterPro" id="IPR000089">
    <property type="entry name" value="Biotin_lipoyl"/>
</dbReference>
<organism evidence="3 4">
    <name type="scientific">Streptosporangium algeriense</name>
    <dbReference type="NCBI Taxonomy" id="1682748"/>
    <lineage>
        <taxon>Bacteria</taxon>
        <taxon>Bacillati</taxon>
        <taxon>Actinomycetota</taxon>
        <taxon>Actinomycetes</taxon>
        <taxon>Streptosporangiales</taxon>
        <taxon>Streptosporangiaceae</taxon>
        <taxon>Streptosporangium</taxon>
    </lineage>
</organism>
<keyword evidence="1" id="KW-0450">Lipoyl</keyword>
<sequence>MADIRVPKLNNNDSEYLVVAWLVEDGKPVRAGEPVVVLETSKAADELEAEESGYLHHGVPLDTWVAPGTLLASITAEPQA</sequence>
<dbReference type="Gene3D" id="2.40.50.100">
    <property type="match status" value="1"/>
</dbReference>
<accession>A0ABW3DRW8</accession>
<evidence type="ECO:0000256" key="1">
    <source>
        <dbReference type="ARBA" id="ARBA00022823"/>
    </source>
</evidence>
<comment type="caution">
    <text evidence="3">The sequence shown here is derived from an EMBL/GenBank/DDBJ whole genome shotgun (WGS) entry which is preliminary data.</text>
</comment>
<dbReference type="SUPFAM" id="SSF51230">
    <property type="entry name" value="Single hybrid motif"/>
    <property type="match status" value="1"/>
</dbReference>
<evidence type="ECO:0000313" key="3">
    <source>
        <dbReference type="EMBL" id="MFD0886564.1"/>
    </source>
</evidence>
<feature type="non-terminal residue" evidence="3">
    <location>
        <position position="80"/>
    </location>
</feature>
<dbReference type="PROSITE" id="PS00189">
    <property type="entry name" value="LIPOYL"/>
    <property type="match status" value="1"/>
</dbReference>